<dbReference type="AlphaFoldDB" id="A0AAQ3L9I3"/>
<dbReference type="RefSeq" id="WP_317831184.1">
    <property type="nucleotide sequence ID" value="NZ_CP136920.1"/>
</dbReference>
<name>A0AAQ3L9I3_9BACT</name>
<feature type="signal peptide" evidence="1">
    <location>
        <begin position="1"/>
        <end position="24"/>
    </location>
</feature>
<keyword evidence="1" id="KW-0732">Signal</keyword>
<dbReference type="SUPFAM" id="SSF48452">
    <property type="entry name" value="TPR-like"/>
    <property type="match status" value="1"/>
</dbReference>
<protein>
    <recommendedName>
        <fullName evidence="4">Tetratricopeptide repeat protein</fullName>
    </recommendedName>
</protein>
<reference evidence="2 3" key="1">
    <citation type="submission" date="2023-10" db="EMBL/GenBank/DDBJ databases">
        <title>Rubellicoccus peritrichatus gen. nov., sp. nov., isolated from an algae of coral reef tank.</title>
        <authorList>
            <person name="Luo J."/>
        </authorList>
    </citation>
    <scope>NUCLEOTIDE SEQUENCE [LARGE SCALE GENOMIC DNA]</scope>
    <source>
        <strain evidence="2 3">CR14</strain>
    </source>
</reference>
<gene>
    <name evidence="2" type="ORF">RZN69_11950</name>
</gene>
<evidence type="ECO:0000313" key="2">
    <source>
        <dbReference type="EMBL" id="WOO39328.1"/>
    </source>
</evidence>
<feature type="chain" id="PRO_5042910734" description="Tetratricopeptide repeat protein" evidence="1">
    <location>
        <begin position="25"/>
        <end position="667"/>
    </location>
</feature>
<dbReference type="Proteomes" id="UP001304300">
    <property type="component" value="Chromosome"/>
</dbReference>
<keyword evidence="3" id="KW-1185">Reference proteome</keyword>
<dbReference type="KEGG" id="puo:RZN69_11950"/>
<proteinExistence type="predicted"/>
<dbReference type="PROSITE" id="PS51257">
    <property type="entry name" value="PROKAR_LIPOPROTEIN"/>
    <property type="match status" value="1"/>
</dbReference>
<evidence type="ECO:0008006" key="4">
    <source>
        <dbReference type="Google" id="ProtNLM"/>
    </source>
</evidence>
<dbReference type="EMBL" id="CP136920">
    <property type="protein sequence ID" value="WOO39328.1"/>
    <property type="molecule type" value="Genomic_DNA"/>
</dbReference>
<organism evidence="2 3">
    <name type="scientific">Rubellicoccus peritrichatus</name>
    <dbReference type="NCBI Taxonomy" id="3080537"/>
    <lineage>
        <taxon>Bacteria</taxon>
        <taxon>Pseudomonadati</taxon>
        <taxon>Verrucomicrobiota</taxon>
        <taxon>Opitutia</taxon>
        <taxon>Puniceicoccales</taxon>
        <taxon>Cerasicoccaceae</taxon>
        <taxon>Rubellicoccus</taxon>
    </lineage>
</organism>
<accession>A0AAQ3L9I3</accession>
<evidence type="ECO:0000313" key="3">
    <source>
        <dbReference type="Proteomes" id="UP001304300"/>
    </source>
</evidence>
<dbReference type="InterPro" id="IPR011990">
    <property type="entry name" value="TPR-like_helical_dom_sf"/>
</dbReference>
<evidence type="ECO:0000256" key="1">
    <source>
        <dbReference type="SAM" id="SignalP"/>
    </source>
</evidence>
<sequence length="667" mass="76582">MPIKKLISALLTIALNTLPLIASACGPWIPESFVTRNDDVFYAPPRIGFAAELRHVLPQSVPYPAVLNKQEEARNAETDLIDDLKAQGLNADVGLESYRNCRAILTNAKRFFDANQDSYRQLTVRSEAMSALKEMTIPASLPTEFQHYLRGARDYYLGDIENARKHWQRLLELPPDERKYRSTWAMFMLAKTGEGKSVSRQFQQVRELASEGFIDSIGLAAASYGLEARNYLDKSKYIDAINLYLMQWSSGYSNADRSLRTVAGRVFDRVISDEKLRTLAQNPNSRAVLTAYLLTQSDSKRTKQFRQRWLNALPASDAMTIQEAGRFALLEYQLNELESAQKWINYAAPDDALALWVQSKLLLRNGQIDEGRTLLLALTEKMESENPDWQRLDTKHAWAELALLMLKRENFPSAADYFANANKWEDLAYVLERVLTTDELISWIQNNKELKRQKNENLNDDTYQLTARRLMREAQFDVALQFFNEALRSKAEQYIESMKLASNTRLEAAQRAQHYWTAAQITRKYGLELFGSEIAPDFVFMDGQLDLRDIVVERKANQYAPEHQLNSPGWTELKRTKATRIRPQKRFHYRYRAAQLAELAAGLLPNNDENAARIYCIAGSWLKLRDPDAADRFYKQLVVRCPDTELGQAAAKVNWFPKVDLETLKPF</sequence>